<dbReference type="GO" id="GO:0008206">
    <property type="term" value="P:bile acid metabolic process"/>
    <property type="evidence" value="ECO:0007669"/>
    <property type="project" value="UniProtKB-ARBA"/>
</dbReference>
<dbReference type="GO" id="GO:0016616">
    <property type="term" value="F:oxidoreductase activity, acting on the CH-OH group of donors, NAD or NADP as acceptor"/>
    <property type="evidence" value="ECO:0007669"/>
    <property type="project" value="TreeGrafter"/>
</dbReference>
<dbReference type="PROSITE" id="PS00061">
    <property type="entry name" value="ADH_SHORT"/>
    <property type="match status" value="1"/>
</dbReference>
<comment type="similarity">
    <text evidence="1">Belongs to the short-chain dehydrogenases/reductases (SDR) family.</text>
</comment>
<gene>
    <name evidence="3" type="ORF">HZI73_20420</name>
</gene>
<dbReference type="FunFam" id="3.40.50.720:FF:000084">
    <property type="entry name" value="Short-chain dehydrogenase reductase"/>
    <property type="match status" value="1"/>
</dbReference>
<dbReference type="AlphaFoldDB" id="A0A8J8SIF2"/>
<accession>A0A8J8SIF2</accession>
<evidence type="ECO:0000256" key="1">
    <source>
        <dbReference type="ARBA" id="ARBA00006484"/>
    </source>
</evidence>
<reference evidence="3" key="1">
    <citation type="submission" date="2020-07" db="EMBL/GenBank/DDBJ databases">
        <title>Vallitalea pronyensis genome.</title>
        <authorList>
            <person name="Postec A."/>
        </authorList>
    </citation>
    <scope>NUCLEOTIDE SEQUENCE</scope>
    <source>
        <strain evidence="3">FatNI3</strain>
    </source>
</reference>
<name>A0A8J8SIF2_9FIRM</name>
<dbReference type="SUPFAM" id="SSF51735">
    <property type="entry name" value="NAD(P)-binding Rossmann-fold domains"/>
    <property type="match status" value="1"/>
</dbReference>
<dbReference type="Pfam" id="PF13561">
    <property type="entry name" value="adh_short_C2"/>
    <property type="match status" value="1"/>
</dbReference>
<dbReference type="RefSeq" id="WP_212695212.1">
    <property type="nucleotide sequence ID" value="NZ_CP058649.1"/>
</dbReference>
<dbReference type="KEGG" id="vpy:HZI73_20420"/>
<protein>
    <submittedName>
        <fullName evidence="3">SDR family oxidoreductase</fullName>
    </submittedName>
</protein>
<dbReference type="PANTHER" id="PTHR42760">
    <property type="entry name" value="SHORT-CHAIN DEHYDROGENASES/REDUCTASES FAMILY MEMBER"/>
    <property type="match status" value="1"/>
</dbReference>
<dbReference type="InterPro" id="IPR020904">
    <property type="entry name" value="Sc_DH/Rdtase_CS"/>
</dbReference>
<evidence type="ECO:0000313" key="3">
    <source>
        <dbReference type="EMBL" id="QUI24521.1"/>
    </source>
</evidence>
<dbReference type="Gene3D" id="3.40.50.720">
    <property type="entry name" value="NAD(P)-binding Rossmann-like Domain"/>
    <property type="match status" value="1"/>
</dbReference>
<dbReference type="PRINTS" id="PR00080">
    <property type="entry name" value="SDRFAMILY"/>
</dbReference>
<dbReference type="InterPro" id="IPR002347">
    <property type="entry name" value="SDR_fam"/>
</dbReference>
<dbReference type="PRINTS" id="PR00081">
    <property type="entry name" value="GDHRDH"/>
</dbReference>
<proteinExistence type="inferred from homology"/>
<keyword evidence="4" id="KW-1185">Reference proteome</keyword>
<organism evidence="3 4">
    <name type="scientific">Vallitalea pronyensis</name>
    <dbReference type="NCBI Taxonomy" id="1348613"/>
    <lineage>
        <taxon>Bacteria</taxon>
        <taxon>Bacillati</taxon>
        <taxon>Bacillota</taxon>
        <taxon>Clostridia</taxon>
        <taxon>Lachnospirales</taxon>
        <taxon>Vallitaleaceae</taxon>
        <taxon>Vallitalea</taxon>
    </lineage>
</organism>
<dbReference type="Proteomes" id="UP000683246">
    <property type="component" value="Chromosome"/>
</dbReference>
<dbReference type="PANTHER" id="PTHR42760:SF115">
    <property type="entry name" value="3-OXOACYL-[ACYL-CARRIER-PROTEIN] REDUCTASE FABG"/>
    <property type="match status" value="1"/>
</dbReference>
<evidence type="ECO:0000313" key="4">
    <source>
        <dbReference type="Proteomes" id="UP000683246"/>
    </source>
</evidence>
<sequence length="265" mass="28634">MKGLEGKVAIVTGSARGIGKAIATALASYKVKVVIADILEELAIETSKELNDLGLETSVYKVDLRQIEEINKLVDFTVKTYGTVDILVNCAAIQIRKASANFEEDDWDFINDVNLKAPFFLSQAAGKIMLEKGKGSIVCISSGTAIRYTSRRVPYNVTKAAVNALAGALGNEWARFGVRVNAVAPGWNATEMVKDGLKMGIIKEDEILPMVPVNRFMDPKEVANTVCFLASDEASGIVGQTIYVDGGGSLRCIPETNDFAYDQND</sequence>
<dbReference type="EMBL" id="CP058649">
    <property type="protein sequence ID" value="QUI24521.1"/>
    <property type="molecule type" value="Genomic_DNA"/>
</dbReference>
<dbReference type="InterPro" id="IPR036291">
    <property type="entry name" value="NAD(P)-bd_dom_sf"/>
</dbReference>
<keyword evidence="2" id="KW-0560">Oxidoreductase</keyword>
<evidence type="ECO:0000256" key="2">
    <source>
        <dbReference type="ARBA" id="ARBA00023002"/>
    </source>
</evidence>